<feature type="domain" description="LysM" evidence="1">
    <location>
        <begin position="18"/>
        <end position="67"/>
    </location>
</feature>
<reference evidence="2 3" key="1">
    <citation type="journal article" date="2015" name="Microbiome">
        <title>Genomic resolution of linkages in carbon, nitrogen, and sulfur cycling among widespread estuary sediment bacteria.</title>
        <authorList>
            <person name="Baker B.J."/>
            <person name="Lazar C.S."/>
            <person name="Teske A.P."/>
            <person name="Dick G.J."/>
        </authorList>
    </citation>
    <scope>NUCLEOTIDE SEQUENCE [LARGE SCALE GENOMIC DNA]</scope>
    <source>
        <strain evidence="2">SM23_42</strain>
    </source>
</reference>
<name>A0A0S8FRY2_UNCW3</name>
<dbReference type="PROSITE" id="PS51782">
    <property type="entry name" value="LYSM"/>
    <property type="match status" value="1"/>
</dbReference>
<proteinExistence type="predicted"/>
<dbReference type="InterPro" id="IPR018392">
    <property type="entry name" value="LysM"/>
</dbReference>
<evidence type="ECO:0000313" key="2">
    <source>
        <dbReference type="EMBL" id="KPK63536.1"/>
    </source>
</evidence>
<dbReference type="Pfam" id="PF01476">
    <property type="entry name" value="LysM"/>
    <property type="match status" value="1"/>
</dbReference>
<dbReference type="STRING" id="1703779.AMJ83_06410"/>
<protein>
    <recommendedName>
        <fullName evidence="1">LysM domain-containing protein</fullName>
    </recommendedName>
</protein>
<accession>A0A0S8FRY2</accession>
<dbReference type="Gene3D" id="3.10.350.10">
    <property type="entry name" value="LysM domain"/>
    <property type="match status" value="1"/>
</dbReference>
<dbReference type="EMBL" id="LJUJ01000011">
    <property type="protein sequence ID" value="KPK63536.1"/>
    <property type="molecule type" value="Genomic_DNA"/>
</dbReference>
<gene>
    <name evidence="2" type="ORF">AMJ83_06410</name>
</gene>
<dbReference type="InterPro" id="IPR036779">
    <property type="entry name" value="LysM_dom_sf"/>
</dbReference>
<sequence>MKKLVILLVFVSVFAQETTHAVKEDDTLWDIAGFYYQNPFLWPFIWRANLTEIADPHWIYPEQVFVIPPSPEEMLAEVPEPEEAVAYVPEEVTPIPSAVEPKTEAVSVVKPEERIWSEEMIHRAGFVVDQDMPYWGKIIGSEPRGEKFITTHKLVYIDRAADVEVGDKLTIFRSGNVLTHPKTGKRLGKEILVLGKAEVLAVGEDGSRCKVIASYDVIKMGDFVTPYEPVLAPEKVELIPTTREVEGYVVDVRPKERMTPPHVFTYIDQGEDAGIAVGDVFDVYMEPEIGGKQMPDFDFASVQVISVFREVSVGLLLAKGSHVWVERGEKCRLASEAR</sequence>
<dbReference type="PANTHER" id="PTHR34700">
    <property type="entry name" value="POTASSIUM BINDING PROTEIN KBP"/>
    <property type="match status" value="1"/>
</dbReference>
<organism evidence="2 3">
    <name type="scientific">candidate division WOR_3 bacterium SM23_42</name>
    <dbReference type="NCBI Taxonomy" id="1703779"/>
    <lineage>
        <taxon>Bacteria</taxon>
        <taxon>Bacteria division WOR-3</taxon>
    </lineage>
</organism>
<dbReference type="InterPro" id="IPR052196">
    <property type="entry name" value="Bact_Kbp"/>
</dbReference>
<dbReference type="AlphaFoldDB" id="A0A0S8FRY2"/>
<comment type="caution">
    <text evidence="2">The sequence shown here is derived from an EMBL/GenBank/DDBJ whole genome shotgun (WGS) entry which is preliminary data.</text>
</comment>
<dbReference type="CDD" id="cd00118">
    <property type="entry name" value="LysM"/>
    <property type="match status" value="1"/>
</dbReference>
<dbReference type="PANTHER" id="PTHR34700:SF4">
    <property type="entry name" value="PHAGE-LIKE ELEMENT PBSX PROTEIN XKDP"/>
    <property type="match status" value="1"/>
</dbReference>
<evidence type="ECO:0000313" key="3">
    <source>
        <dbReference type="Proteomes" id="UP000051373"/>
    </source>
</evidence>
<evidence type="ECO:0000259" key="1">
    <source>
        <dbReference type="PROSITE" id="PS51782"/>
    </source>
</evidence>
<dbReference type="Proteomes" id="UP000051373">
    <property type="component" value="Unassembled WGS sequence"/>
</dbReference>